<dbReference type="RefSeq" id="WP_025410605.1">
    <property type="nucleotide sequence ID" value="NZ_CP007128.1"/>
</dbReference>
<protein>
    <submittedName>
        <fullName evidence="4">DinB family protein</fullName>
    </submittedName>
</protein>
<dbReference type="GO" id="GO:0046872">
    <property type="term" value="F:metal ion binding"/>
    <property type="evidence" value="ECO:0007669"/>
    <property type="project" value="UniProtKB-KW"/>
</dbReference>
<organism evidence="4 5">
    <name type="scientific">Gemmatirosa kalamazoonensis</name>
    <dbReference type="NCBI Taxonomy" id="861299"/>
    <lineage>
        <taxon>Bacteria</taxon>
        <taxon>Pseudomonadati</taxon>
        <taxon>Gemmatimonadota</taxon>
        <taxon>Gemmatimonadia</taxon>
        <taxon>Gemmatimonadales</taxon>
        <taxon>Gemmatimonadaceae</taxon>
        <taxon>Gemmatirosa</taxon>
    </lineage>
</organism>
<dbReference type="OrthoDB" id="9811413at2"/>
<dbReference type="KEGG" id="gba:J421_1555"/>
<dbReference type="EMBL" id="CP007128">
    <property type="protein sequence ID" value="AHG89092.1"/>
    <property type="molecule type" value="Genomic_DNA"/>
</dbReference>
<sequence length="166" mass="18316">MSALDDVRTLFAFNRWANERTLDAVAALTPEQYARPLGGSFPSLRATLEHMLGAEITWLARWHGEVAGRVTDFSDCADLASLRARWDATWGEQRRYLDALTEGALAAPLAFRFRSGVEGASPLVEVLRHVVNHGTYHRGQVATLVRQLGGTPAGTDYITYCLTRSP</sequence>
<proteinExistence type="inferred from homology"/>
<reference evidence="4 5" key="1">
    <citation type="journal article" date="2014" name="Genome Announc.">
        <title>Genome Sequence and Methylome of Soil Bacterium Gemmatirosa kalamazoonensis KBS708T, a Member of the Rarely Cultivated Gemmatimonadetes Phylum.</title>
        <authorList>
            <person name="Debruyn J.M."/>
            <person name="Radosevich M."/>
            <person name="Wommack K.E."/>
            <person name="Polson S.W."/>
            <person name="Hauser L.J."/>
            <person name="Fawaz M.N."/>
            <person name="Korlach J."/>
            <person name="Tsai Y.C."/>
        </authorList>
    </citation>
    <scope>NUCLEOTIDE SEQUENCE [LARGE SCALE GENOMIC DNA]</scope>
    <source>
        <strain evidence="4 5">KBS708</strain>
    </source>
</reference>
<dbReference type="Pfam" id="PF05163">
    <property type="entry name" value="DinB"/>
    <property type="match status" value="1"/>
</dbReference>
<accession>W0RF72</accession>
<evidence type="ECO:0000313" key="5">
    <source>
        <dbReference type="Proteomes" id="UP000019151"/>
    </source>
</evidence>
<keyword evidence="5" id="KW-1185">Reference proteome</keyword>
<gene>
    <name evidence="4" type="ORF">J421_1555</name>
</gene>
<keyword evidence="2 3" id="KW-0479">Metal-binding</keyword>
<evidence type="ECO:0000256" key="1">
    <source>
        <dbReference type="ARBA" id="ARBA00008635"/>
    </source>
</evidence>
<feature type="binding site" evidence="3">
    <location>
        <position position="133"/>
    </location>
    <ligand>
        <name>a divalent metal cation</name>
        <dbReference type="ChEBI" id="CHEBI:60240"/>
    </ligand>
</feature>
<dbReference type="STRING" id="861299.J421_1555"/>
<dbReference type="InParanoid" id="W0RF72"/>
<evidence type="ECO:0000313" key="4">
    <source>
        <dbReference type="EMBL" id="AHG89092.1"/>
    </source>
</evidence>
<dbReference type="Proteomes" id="UP000019151">
    <property type="component" value="Chromosome"/>
</dbReference>
<dbReference type="PANTHER" id="PTHR37302">
    <property type="entry name" value="SLR1116 PROTEIN"/>
    <property type="match status" value="1"/>
</dbReference>
<dbReference type="PANTHER" id="PTHR37302:SF3">
    <property type="entry name" value="DAMAGE-INDUCIBLE PROTEIN DINB"/>
    <property type="match status" value="1"/>
</dbReference>
<dbReference type="eggNOG" id="COG2318">
    <property type="taxonomic scope" value="Bacteria"/>
</dbReference>
<evidence type="ECO:0000256" key="3">
    <source>
        <dbReference type="PIRSR" id="PIRSR607837-1"/>
    </source>
</evidence>
<dbReference type="InterPro" id="IPR007837">
    <property type="entry name" value="DinB"/>
</dbReference>
<evidence type="ECO:0000256" key="2">
    <source>
        <dbReference type="ARBA" id="ARBA00022723"/>
    </source>
</evidence>
<dbReference type="InterPro" id="IPR034660">
    <property type="entry name" value="DinB/YfiT-like"/>
</dbReference>
<dbReference type="Gene3D" id="1.20.120.450">
    <property type="entry name" value="dinb family like domain"/>
    <property type="match status" value="1"/>
</dbReference>
<name>W0RF72_9BACT</name>
<dbReference type="FunCoup" id="W0RF72">
    <property type="interactions" value="48"/>
</dbReference>
<feature type="binding site" evidence="3">
    <location>
        <position position="137"/>
    </location>
    <ligand>
        <name>a divalent metal cation</name>
        <dbReference type="ChEBI" id="CHEBI:60240"/>
    </ligand>
</feature>
<feature type="binding site" evidence="3">
    <location>
        <position position="50"/>
    </location>
    <ligand>
        <name>a divalent metal cation</name>
        <dbReference type="ChEBI" id="CHEBI:60240"/>
    </ligand>
</feature>
<dbReference type="AlphaFoldDB" id="W0RF72"/>
<dbReference type="HOGENOM" id="CLU_101283_1_1_0"/>
<comment type="similarity">
    <text evidence="1">Belongs to the DinB family.</text>
</comment>
<dbReference type="SUPFAM" id="SSF109854">
    <property type="entry name" value="DinB/YfiT-like putative metalloenzymes"/>
    <property type="match status" value="1"/>
</dbReference>